<dbReference type="SUPFAM" id="SSF161111">
    <property type="entry name" value="Cation efflux protein transmembrane domain-like"/>
    <property type="match status" value="1"/>
</dbReference>
<accession>A0A927BWC5</accession>
<dbReference type="EMBL" id="JACXIZ010000027">
    <property type="protein sequence ID" value="MBD2846709.1"/>
    <property type="molecule type" value="Genomic_DNA"/>
</dbReference>
<evidence type="ECO:0000256" key="2">
    <source>
        <dbReference type="ARBA" id="ARBA00022448"/>
    </source>
</evidence>
<evidence type="ECO:0000259" key="7">
    <source>
        <dbReference type="Pfam" id="PF01545"/>
    </source>
</evidence>
<dbReference type="GO" id="GO:0006829">
    <property type="term" value="P:zinc ion transport"/>
    <property type="evidence" value="ECO:0007669"/>
    <property type="project" value="InterPro"/>
</dbReference>
<keyword evidence="10" id="KW-1185">Reference proteome</keyword>
<dbReference type="AlphaFoldDB" id="A0A927BWC5"/>
<dbReference type="InterPro" id="IPR058533">
    <property type="entry name" value="Cation_efflux_TM"/>
</dbReference>
<feature type="transmembrane region" description="Helical" evidence="6">
    <location>
        <begin position="142"/>
        <end position="160"/>
    </location>
</feature>
<organism evidence="9 10">
    <name type="scientific">Paenibacillus sabuli</name>
    <dbReference type="NCBI Taxonomy" id="2772509"/>
    <lineage>
        <taxon>Bacteria</taxon>
        <taxon>Bacillati</taxon>
        <taxon>Bacillota</taxon>
        <taxon>Bacilli</taxon>
        <taxon>Bacillales</taxon>
        <taxon>Paenibacillaceae</taxon>
        <taxon>Paenibacillus</taxon>
    </lineage>
</organism>
<dbReference type="Gene3D" id="3.30.70.1350">
    <property type="entry name" value="Cation efflux protein, cytoplasmic domain"/>
    <property type="match status" value="1"/>
</dbReference>
<evidence type="ECO:0000256" key="1">
    <source>
        <dbReference type="ARBA" id="ARBA00004141"/>
    </source>
</evidence>
<reference evidence="9" key="1">
    <citation type="submission" date="2020-09" db="EMBL/GenBank/DDBJ databases">
        <title>A novel bacterium of genus Paenibacillus, isolated from South China Sea.</title>
        <authorList>
            <person name="Huang H."/>
            <person name="Mo K."/>
            <person name="Hu Y."/>
        </authorList>
    </citation>
    <scope>NUCLEOTIDE SEQUENCE</scope>
    <source>
        <strain evidence="9">IB182496</strain>
    </source>
</reference>
<dbReference type="Pfam" id="PF01545">
    <property type="entry name" value="Cation_efflux"/>
    <property type="match status" value="1"/>
</dbReference>
<dbReference type="InterPro" id="IPR036837">
    <property type="entry name" value="Cation_efflux_CTD_sf"/>
</dbReference>
<name>A0A927BWC5_9BACL</name>
<keyword evidence="2" id="KW-0813">Transport</keyword>
<dbReference type="NCBIfam" id="TIGR01297">
    <property type="entry name" value="CDF"/>
    <property type="match status" value="1"/>
</dbReference>
<dbReference type="InterPro" id="IPR027470">
    <property type="entry name" value="Cation_efflux_CTD"/>
</dbReference>
<feature type="domain" description="Cation efflux protein transmembrane" evidence="7">
    <location>
        <begin position="43"/>
        <end position="253"/>
    </location>
</feature>
<dbReference type="SUPFAM" id="SSF160240">
    <property type="entry name" value="Cation efflux protein cytoplasmic domain-like"/>
    <property type="match status" value="1"/>
</dbReference>
<evidence type="ECO:0000256" key="5">
    <source>
        <dbReference type="ARBA" id="ARBA00023136"/>
    </source>
</evidence>
<comment type="caution">
    <text evidence="9">The sequence shown here is derived from an EMBL/GenBank/DDBJ whole genome shotgun (WGS) entry which is preliminary data.</text>
</comment>
<protein>
    <submittedName>
        <fullName evidence="9">Cation transporter</fullName>
    </submittedName>
</protein>
<dbReference type="InterPro" id="IPR040177">
    <property type="entry name" value="SLC30A9"/>
</dbReference>
<evidence type="ECO:0000313" key="9">
    <source>
        <dbReference type="EMBL" id="MBD2846709.1"/>
    </source>
</evidence>
<dbReference type="Proteomes" id="UP000621560">
    <property type="component" value="Unassembled WGS sequence"/>
</dbReference>
<dbReference type="PANTHER" id="PTHR13414">
    <property type="entry name" value="HUEL-CATION TRANSPORTER"/>
    <property type="match status" value="1"/>
</dbReference>
<proteinExistence type="predicted"/>
<keyword evidence="3 6" id="KW-0812">Transmembrane</keyword>
<dbReference type="PANTHER" id="PTHR13414:SF9">
    <property type="entry name" value="PROTON-COUPLED ZINC ANTIPORTER SLC30A9, MITOCHONDRIAL"/>
    <property type="match status" value="1"/>
</dbReference>
<dbReference type="InterPro" id="IPR027469">
    <property type="entry name" value="Cation_efflux_TMD_sf"/>
</dbReference>
<dbReference type="Pfam" id="PF16916">
    <property type="entry name" value="ZT_dimer"/>
    <property type="match status" value="1"/>
</dbReference>
<evidence type="ECO:0000256" key="4">
    <source>
        <dbReference type="ARBA" id="ARBA00022989"/>
    </source>
</evidence>
<evidence type="ECO:0000256" key="3">
    <source>
        <dbReference type="ARBA" id="ARBA00022692"/>
    </source>
</evidence>
<keyword evidence="5 6" id="KW-0472">Membrane</keyword>
<evidence type="ECO:0000256" key="6">
    <source>
        <dbReference type="SAM" id="Phobius"/>
    </source>
</evidence>
<dbReference type="GO" id="GO:0016020">
    <property type="term" value="C:membrane"/>
    <property type="evidence" value="ECO:0007669"/>
    <property type="project" value="UniProtKB-SubCell"/>
</dbReference>
<feature type="transmembrane region" description="Helical" evidence="6">
    <location>
        <begin position="228"/>
        <end position="247"/>
    </location>
</feature>
<evidence type="ECO:0000313" key="10">
    <source>
        <dbReference type="Proteomes" id="UP000621560"/>
    </source>
</evidence>
<comment type="subcellular location">
    <subcellularLocation>
        <location evidence="1">Membrane</location>
        <topology evidence="1">Multi-pass membrane protein</topology>
    </subcellularLocation>
</comment>
<feature type="transmembrane region" description="Helical" evidence="6">
    <location>
        <begin position="202"/>
        <end position="222"/>
    </location>
</feature>
<dbReference type="InterPro" id="IPR002524">
    <property type="entry name" value="Cation_efflux"/>
</dbReference>
<feature type="domain" description="Cation efflux protein cytoplasmic" evidence="8">
    <location>
        <begin position="259"/>
        <end position="330"/>
    </location>
</feature>
<feature type="transmembrane region" description="Helical" evidence="6">
    <location>
        <begin position="102"/>
        <end position="122"/>
    </location>
</feature>
<keyword evidence="4 6" id="KW-1133">Transmembrane helix</keyword>
<dbReference type="GO" id="GO:0008324">
    <property type="term" value="F:monoatomic cation transmembrane transporter activity"/>
    <property type="evidence" value="ECO:0007669"/>
    <property type="project" value="InterPro"/>
</dbReference>
<sequence>MVIGYVNGRAGRKAQHATKKRRKQALANWLSLLKKGNTSSATAALGNTGLAVIKAFAASVSGSGTMFASAMHSVADAVNQGFVFVGSVLAERRPTRRFPDGFGRVINIFCMIAVIVVTVMAYETVHKGIKLLEHPEESSRFWLNFAVLLAAVAIDGSILLKATKEILKETRTSARGLMKFPVAFRNAGRAAPPTRLVFYEDIVATLGALFALVAIVCAQFLGLLIVDGIATILIGLLMVFVAFKVGYDNMVGLIGVAAPRDVEDRIVQAITSDPDVTDINQLRIIQEGRNYHVDAFVELRGGLTLTEASTIRLRLRDKLYTDPDISDVAIGILEDNGIDTWQMRNDKVT</sequence>
<gene>
    <name evidence="9" type="ORF">IDH44_16050</name>
</gene>
<evidence type="ECO:0000259" key="8">
    <source>
        <dbReference type="Pfam" id="PF16916"/>
    </source>
</evidence>
<dbReference type="Gene3D" id="1.20.1510.10">
    <property type="entry name" value="Cation efflux protein transmembrane domain"/>
    <property type="match status" value="1"/>
</dbReference>